<evidence type="ECO:0000256" key="4">
    <source>
        <dbReference type="SAM" id="MobiDB-lite"/>
    </source>
</evidence>
<name>A0A2B4SUY3_STYPI</name>
<dbReference type="PANTHER" id="PTHR13363:SF0">
    <property type="entry name" value="B30.2_SPRY DOMAIN-CONTAINING PROTEIN"/>
    <property type="match status" value="1"/>
</dbReference>
<evidence type="ECO:0000256" key="3">
    <source>
        <dbReference type="ARBA" id="ARBA00022833"/>
    </source>
</evidence>
<dbReference type="InterPro" id="IPR011989">
    <property type="entry name" value="ARM-like"/>
</dbReference>
<dbReference type="InterPro" id="IPR016024">
    <property type="entry name" value="ARM-type_fold"/>
</dbReference>
<dbReference type="InterPro" id="IPR045129">
    <property type="entry name" value="RNF123/RKP/RSPRY1"/>
</dbReference>
<dbReference type="GO" id="GO:0005737">
    <property type="term" value="C:cytoplasm"/>
    <property type="evidence" value="ECO:0007669"/>
    <property type="project" value="TreeGrafter"/>
</dbReference>
<dbReference type="GO" id="GO:0008270">
    <property type="term" value="F:zinc ion binding"/>
    <property type="evidence" value="ECO:0007669"/>
    <property type="project" value="UniProtKB-KW"/>
</dbReference>
<evidence type="ECO:0000313" key="6">
    <source>
        <dbReference type="EMBL" id="PFX33156.1"/>
    </source>
</evidence>
<keyword evidence="7" id="KW-1185">Reference proteome</keyword>
<comment type="caution">
    <text evidence="6">The sequence shown here is derived from an EMBL/GenBank/DDBJ whole genome shotgun (WGS) entry which is preliminary data.</text>
</comment>
<dbReference type="Gene3D" id="1.25.10.10">
    <property type="entry name" value="Leucine-rich Repeat Variant"/>
    <property type="match status" value="2"/>
</dbReference>
<dbReference type="SUPFAM" id="SSF49899">
    <property type="entry name" value="Concanavalin A-like lectins/glucanases"/>
    <property type="match status" value="1"/>
</dbReference>
<dbReference type="InterPro" id="IPR013320">
    <property type="entry name" value="ConA-like_dom_sf"/>
</dbReference>
<feature type="compositionally biased region" description="Basic and acidic residues" evidence="4">
    <location>
        <begin position="1236"/>
        <end position="1247"/>
    </location>
</feature>
<evidence type="ECO:0000259" key="5">
    <source>
        <dbReference type="PROSITE" id="PS50188"/>
    </source>
</evidence>
<dbReference type="SUPFAM" id="SSF48371">
    <property type="entry name" value="ARM repeat"/>
    <property type="match status" value="1"/>
</dbReference>
<evidence type="ECO:0000256" key="2">
    <source>
        <dbReference type="ARBA" id="ARBA00022771"/>
    </source>
</evidence>
<evidence type="ECO:0000256" key="1">
    <source>
        <dbReference type="ARBA" id="ARBA00022723"/>
    </source>
</evidence>
<dbReference type="InterPro" id="IPR043136">
    <property type="entry name" value="B30.2/SPRY_sf"/>
</dbReference>
<sequence>MAFDNRKALWLTAGLLSGLGTAFCLAELRKFIREKCTRKTLSHLEDNIKLEDLEILVRSSNYSLRKSAEQVVLDKAMKNNNLDFIVNACYSDDEFQVLKAVVALAMLVKNSERNEREKLIEHKILASLSHSLVQSVQVGYRRLSKMGGYDVRLQRCASESLFHLIYDEESIKLRLAQSNSSIFAVVLQLISEGRSKEVMRWSLFIVHQLASCDSLRPELLANGVIPAVSAMLVRNQGDLVLMKTCLHTMVMFVNNTTEGEIAHLKEMAKYDVFRTAVVSLRAAGNPNANRAAALRVLSMATDVIKSLVPLACRQDNILIRMVAELLGLFCTIESLQSRVLEDGCLKAVLAYSVSTDTELQFWASALLLNMAMTSDDVKKEIIMLGGLKPLMELAIGDSDHPQCSTHAAKTLVMLGFLDTEIPVRIKSLGYRNGERVSILINGKEHCPNKPGINIVVMDFMTFQVTEAAAFDTGHDKEASDQLVDFVDMIPVGTLVFIAVRGEAEYYMSDKAKLSLKDIGIEDWDFKTGELWTFCGYKRRDGAVGISLQRGFDVVELSTTLSLGYYSNEQVQGYILLPLIDLLMSTPASLAISKVSELELLTVLARHDHHKEVMVNSEGFLEYIVQLIYSMTNKTADHLRANPLLIAHCIGAMKIITAISISQEIHEKFSEHKVLDCVLSLLSLINSIQLQRLKQQLKTRTERMGQTGILVTEAEDFGDNESEQPVEGNAVSRVVSSPGGNVSTVPEEVKLTASGLRTPVHGSTTDEPTSVKGGSPFHNTLVKKSNTKPLLTESVTGEAIIQDDLDEAFSTLTGLSVITLYNCMDLISNLEEFREHLSKAGTMRILWCRLVTTSCSSSTIQQIELATEMLLNLCCCMTMLEKYTTELGVELDEQTKTPALVLSADRLEASNPNWTFESVHATMCVGRGMCAVPPFPAGWYYEVTLKCTGILQIGWQTEECRYGPERGVGVGDDKNSCAFDGARCKVWSGPPCEQLSNDYGKEWSYGDVLSCLFSWNGEVSFWLNGVDMGVAFRGLNPGVNWYPAASIAMDQHCCFNFGNKPFRYEMPDGYIAVSHVVSNLVKKASLRLSSCWTPISGSFESIVEEDEEVIDDQELEASDVAKPDDTAQRQLIQSCNKEPSRAVMKEEQPSVLSLEHSVAESNVLFDYQDTSSLSKSSLALSPEPTNNSLTFVTPSSGVFTTPQSSPPKVSGLDVIFPGTEPEPSPYGVMSTGDETANEERPPFEEKHVTSTPYLGLGPLRDSIGKHFEARSRLNAWPQEATLGESFIEPVLPCLYFEAELKFAPCRVKQMGFINVETREKFYCDVHDGHLQFPKSSSPTPHAYTYEQQSFRVPDVVGCAVILSTGQIMFTLDGVATGQFYDFPSSKPSSMVIENLFPYISCTRIRCNYGQRSFLFEDANNKESLVMSGALLHGLVEEYLRL</sequence>
<dbReference type="EMBL" id="LSMT01000015">
    <property type="protein sequence ID" value="PFX33156.1"/>
    <property type="molecule type" value="Genomic_DNA"/>
</dbReference>
<dbReference type="Proteomes" id="UP000225706">
    <property type="component" value="Unassembled WGS sequence"/>
</dbReference>
<proteinExistence type="predicted"/>
<keyword evidence="3" id="KW-0862">Zinc</keyword>
<reference evidence="7" key="1">
    <citation type="journal article" date="2017" name="bioRxiv">
        <title>Comparative analysis of the genomes of Stylophora pistillata and Acropora digitifera provides evidence for extensive differences between species of corals.</title>
        <authorList>
            <person name="Voolstra C.R."/>
            <person name="Li Y."/>
            <person name="Liew Y.J."/>
            <person name="Baumgarten S."/>
            <person name="Zoccola D."/>
            <person name="Flot J.-F."/>
            <person name="Tambutte S."/>
            <person name="Allemand D."/>
            <person name="Aranda M."/>
        </authorList>
    </citation>
    <scope>NUCLEOTIDE SEQUENCE [LARGE SCALE GENOMIC DNA]</scope>
</reference>
<gene>
    <name evidence="6" type="primary">RNF123</name>
    <name evidence="6" type="ORF">AWC38_SpisGene1963</name>
</gene>
<dbReference type="GO" id="GO:0004842">
    <property type="term" value="F:ubiquitin-protein transferase activity"/>
    <property type="evidence" value="ECO:0007669"/>
    <property type="project" value="InterPro"/>
</dbReference>
<dbReference type="OrthoDB" id="258495at2759"/>
<dbReference type="InterPro" id="IPR001870">
    <property type="entry name" value="B30.2/SPRY"/>
</dbReference>
<accession>A0A2B4SUY3</accession>
<evidence type="ECO:0000313" key="7">
    <source>
        <dbReference type="Proteomes" id="UP000225706"/>
    </source>
</evidence>
<protein>
    <submittedName>
        <fullName evidence="6">E3 ubiquitin-protein ligase RNF123</fullName>
    </submittedName>
</protein>
<dbReference type="Gene3D" id="2.60.120.920">
    <property type="match status" value="2"/>
</dbReference>
<dbReference type="STRING" id="50429.A0A2B4SUY3"/>
<dbReference type="GO" id="GO:0051603">
    <property type="term" value="P:proteolysis involved in protein catabolic process"/>
    <property type="evidence" value="ECO:0007669"/>
    <property type="project" value="TreeGrafter"/>
</dbReference>
<dbReference type="PROSITE" id="PS50188">
    <property type="entry name" value="B302_SPRY"/>
    <property type="match status" value="1"/>
</dbReference>
<keyword evidence="1" id="KW-0479">Metal-binding</keyword>
<dbReference type="Pfam" id="PF00622">
    <property type="entry name" value="SPRY"/>
    <property type="match status" value="1"/>
</dbReference>
<organism evidence="6 7">
    <name type="scientific">Stylophora pistillata</name>
    <name type="common">Smooth cauliflower coral</name>
    <dbReference type="NCBI Taxonomy" id="50429"/>
    <lineage>
        <taxon>Eukaryota</taxon>
        <taxon>Metazoa</taxon>
        <taxon>Cnidaria</taxon>
        <taxon>Anthozoa</taxon>
        <taxon>Hexacorallia</taxon>
        <taxon>Scleractinia</taxon>
        <taxon>Astrocoeniina</taxon>
        <taxon>Pocilloporidae</taxon>
        <taxon>Stylophora</taxon>
    </lineage>
</organism>
<dbReference type="PANTHER" id="PTHR13363">
    <property type="entry name" value="RING FINGER AND SRY DOMAIN-CONTAINING"/>
    <property type="match status" value="1"/>
</dbReference>
<keyword evidence="2" id="KW-0863">Zinc-finger</keyword>
<dbReference type="PROSITE" id="PS52031">
    <property type="entry name" value="GG_LECTIN"/>
    <property type="match status" value="1"/>
</dbReference>
<feature type="region of interest" description="Disordered" evidence="4">
    <location>
        <begin position="1219"/>
        <end position="1250"/>
    </location>
</feature>
<feature type="region of interest" description="Disordered" evidence="4">
    <location>
        <begin position="756"/>
        <end position="775"/>
    </location>
</feature>
<dbReference type="InterPro" id="IPR039477">
    <property type="entry name" value="ILEI/PANDER_dom"/>
</dbReference>
<dbReference type="InterPro" id="IPR003877">
    <property type="entry name" value="SPRY_dom"/>
</dbReference>
<dbReference type="SMART" id="SM00449">
    <property type="entry name" value="SPRY"/>
    <property type="match status" value="1"/>
</dbReference>
<feature type="domain" description="B30.2/SPRY" evidence="5">
    <location>
        <begin position="868"/>
        <end position="1061"/>
    </location>
</feature>
<dbReference type="Pfam" id="PF15711">
    <property type="entry name" value="ILEI"/>
    <property type="match status" value="1"/>
</dbReference>